<name>A0ACB8B621_9AGAM</name>
<protein>
    <submittedName>
        <fullName evidence="1">Uncharacterized protein</fullName>
    </submittedName>
</protein>
<organism evidence="1 2">
    <name type="scientific">Leucogyrophana mollusca</name>
    <dbReference type="NCBI Taxonomy" id="85980"/>
    <lineage>
        <taxon>Eukaryota</taxon>
        <taxon>Fungi</taxon>
        <taxon>Dikarya</taxon>
        <taxon>Basidiomycota</taxon>
        <taxon>Agaricomycotina</taxon>
        <taxon>Agaricomycetes</taxon>
        <taxon>Agaricomycetidae</taxon>
        <taxon>Boletales</taxon>
        <taxon>Boletales incertae sedis</taxon>
        <taxon>Leucogyrophana</taxon>
    </lineage>
</organism>
<reference evidence="1" key="1">
    <citation type="journal article" date="2021" name="New Phytol.">
        <title>Evolutionary innovations through gain and loss of genes in the ectomycorrhizal Boletales.</title>
        <authorList>
            <person name="Wu G."/>
            <person name="Miyauchi S."/>
            <person name="Morin E."/>
            <person name="Kuo A."/>
            <person name="Drula E."/>
            <person name="Varga T."/>
            <person name="Kohler A."/>
            <person name="Feng B."/>
            <person name="Cao Y."/>
            <person name="Lipzen A."/>
            <person name="Daum C."/>
            <person name="Hundley H."/>
            <person name="Pangilinan J."/>
            <person name="Johnson J."/>
            <person name="Barry K."/>
            <person name="LaButti K."/>
            <person name="Ng V."/>
            <person name="Ahrendt S."/>
            <person name="Min B."/>
            <person name="Choi I.G."/>
            <person name="Park H."/>
            <person name="Plett J.M."/>
            <person name="Magnuson J."/>
            <person name="Spatafora J.W."/>
            <person name="Nagy L.G."/>
            <person name="Henrissat B."/>
            <person name="Grigoriev I.V."/>
            <person name="Yang Z.L."/>
            <person name="Xu J."/>
            <person name="Martin F.M."/>
        </authorList>
    </citation>
    <scope>NUCLEOTIDE SEQUENCE</scope>
    <source>
        <strain evidence="1">KUC20120723A-06</strain>
    </source>
</reference>
<keyword evidence="2" id="KW-1185">Reference proteome</keyword>
<dbReference type="EMBL" id="MU266549">
    <property type="protein sequence ID" value="KAH7920960.1"/>
    <property type="molecule type" value="Genomic_DNA"/>
</dbReference>
<sequence>MLESQNQATIHGSGKNEDDPGAYVLQFGIHAGRPLRNVPDRYRYWATKPENRKYSWHPQFCVANGGYEIHLRRTRAPGAYCIPFGKFENKRLDEVPDAVRAWAVHEKRTQPEFTPFVDANTRFEASLPPERHINSEKFWVNKRSGARYARRSRSKRVGDGHIGEKWSQESPVKGDLVSLRLDREQGLSERPADTEVQAHSLSGIPEDPDCESDPEPYMISSWSGRGFVKTMADRMSKLLFREDLRARPALN</sequence>
<comment type="caution">
    <text evidence="1">The sequence shown here is derived from an EMBL/GenBank/DDBJ whole genome shotgun (WGS) entry which is preliminary data.</text>
</comment>
<accession>A0ACB8B621</accession>
<gene>
    <name evidence="1" type="ORF">BV22DRAFT_1039202</name>
</gene>
<proteinExistence type="predicted"/>
<dbReference type="Proteomes" id="UP000790709">
    <property type="component" value="Unassembled WGS sequence"/>
</dbReference>
<evidence type="ECO:0000313" key="2">
    <source>
        <dbReference type="Proteomes" id="UP000790709"/>
    </source>
</evidence>
<evidence type="ECO:0000313" key="1">
    <source>
        <dbReference type="EMBL" id="KAH7920960.1"/>
    </source>
</evidence>